<dbReference type="AlphaFoldDB" id="A0A0U5C1S5"/>
<evidence type="ECO:0000256" key="1">
    <source>
        <dbReference type="SAM" id="MobiDB-lite"/>
    </source>
</evidence>
<proteinExistence type="predicted"/>
<feature type="transmembrane region" description="Helical" evidence="2">
    <location>
        <begin position="367"/>
        <end position="389"/>
    </location>
</feature>
<feature type="domain" description="DUF6536" evidence="3">
    <location>
        <begin position="54"/>
        <end position="203"/>
    </location>
</feature>
<dbReference type="STRING" id="454130.A0A0U5C1S5"/>
<sequence length="741" mass="81148">MMAKTLKESIIELREIHNPANDDVDDDNHKRESRTPWGHSRTGTRCRRRRGGGWKRTLYFGAIWASMILILNLVLVIWASTRRSPEGASVLYAGDCARTKQISSWVHVLINMLSTGMLGASHFAMQCLSAPAREDVDRAHAEGRWLDIGVPSMRNLLSIPRLRRWLWVGLVASSVPLHLFYNSTVYSTISVNSYDVFVANSSFPTLKRADVISAYIGTYNETYDHLSSTSWAANSPIRSSERMLASAHANNLTRLTPEECITAYATDWQSKYGGVVLISSAFNGSEYAIDFVMQQLAPRPADSQQDPFGWVCMEGSEVSDSARQCQSELASVKRDANSTRGWVVDGYKVDYCLVEETPQKCTLEYSLTLSIVVLVTNGVKIAVILGTILSLRANPLLTLGDAVASFLSVPDERSRGLGLITKQLVTAKTQPPGKQDHSDLPEYNPHPKRRWRSVSIERWAVTSFMYMSSVILASVLLICGLAVMAASKSGLWTSGFATIDTRTMVSTYYWSDTLISNSLVANIPHLLFSSLYFLINGVMTTMALSTEWSAFGVSRKGLRVSTPARGSQRRARFLSLPRRYSLPLLGISGLLHWLMSQSIFLVRVLARDAYQRRDTTRDTTTVGWSPPAILTGLCVGMLLPAGVVWLAVRFFKSGMPVAGSCSLAIVAACHPAGGKNMEIGTGEDEIEKQKEGVECKEVQWGVESYGLDSAVGAGGVGGGGVGHCAFSEGFVAAPIAGCAYR</sequence>
<dbReference type="PANTHER" id="PTHR35395">
    <property type="entry name" value="DUF6536 DOMAIN-CONTAINING PROTEIN"/>
    <property type="match status" value="1"/>
</dbReference>
<dbReference type="OMA" id="YEVAPWE"/>
<accession>A0A0U5C1S5</accession>
<dbReference type="PANTHER" id="PTHR35395:SF1">
    <property type="entry name" value="DUF6536 DOMAIN-CONTAINING PROTEIN"/>
    <property type="match status" value="1"/>
</dbReference>
<keyword evidence="2" id="KW-0472">Membrane</keyword>
<feature type="transmembrane region" description="Helical" evidence="2">
    <location>
        <begin position="626"/>
        <end position="648"/>
    </location>
</feature>
<organism evidence="4 5">
    <name type="scientific">Aspergillus calidoustus</name>
    <dbReference type="NCBI Taxonomy" id="454130"/>
    <lineage>
        <taxon>Eukaryota</taxon>
        <taxon>Fungi</taxon>
        <taxon>Dikarya</taxon>
        <taxon>Ascomycota</taxon>
        <taxon>Pezizomycotina</taxon>
        <taxon>Eurotiomycetes</taxon>
        <taxon>Eurotiomycetidae</taxon>
        <taxon>Eurotiales</taxon>
        <taxon>Aspergillaceae</taxon>
        <taxon>Aspergillus</taxon>
        <taxon>Aspergillus subgen. Nidulantes</taxon>
    </lineage>
</organism>
<evidence type="ECO:0000259" key="3">
    <source>
        <dbReference type="Pfam" id="PF20163"/>
    </source>
</evidence>
<evidence type="ECO:0000313" key="5">
    <source>
        <dbReference type="Proteomes" id="UP000054771"/>
    </source>
</evidence>
<reference evidence="5" key="1">
    <citation type="journal article" date="2016" name="Genome Announc.">
        <title>Draft genome sequences of fungus Aspergillus calidoustus.</title>
        <authorList>
            <person name="Horn F."/>
            <person name="Linde J."/>
            <person name="Mattern D.J."/>
            <person name="Walther G."/>
            <person name="Guthke R."/>
            <person name="Scherlach K."/>
            <person name="Martin K."/>
            <person name="Brakhage A.A."/>
            <person name="Petzke L."/>
            <person name="Valiante V."/>
        </authorList>
    </citation>
    <scope>NUCLEOTIDE SEQUENCE [LARGE SCALE GENOMIC DNA]</scope>
    <source>
        <strain evidence="5">SF006504</strain>
    </source>
</reference>
<dbReference type="Proteomes" id="UP000054771">
    <property type="component" value="Unassembled WGS sequence"/>
</dbReference>
<keyword evidence="5" id="KW-1185">Reference proteome</keyword>
<keyword evidence="2" id="KW-0812">Transmembrane</keyword>
<feature type="transmembrane region" description="Helical" evidence="2">
    <location>
        <begin position="459"/>
        <end position="486"/>
    </location>
</feature>
<dbReference type="EMBL" id="CDMC01000001">
    <property type="protein sequence ID" value="CEL01322.1"/>
    <property type="molecule type" value="Genomic_DNA"/>
</dbReference>
<protein>
    <recommendedName>
        <fullName evidence="3">DUF6536 domain-containing protein</fullName>
    </recommendedName>
</protein>
<keyword evidence="2" id="KW-1133">Transmembrane helix</keyword>
<feature type="region of interest" description="Disordered" evidence="1">
    <location>
        <begin position="21"/>
        <end position="46"/>
    </location>
</feature>
<dbReference type="Pfam" id="PF20163">
    <property type="entry name" value="DUF6536"/>
    <property type="match status" value="1"/>
</dbReference>
<feature type="transmembrane region" description="Helical" evidence="2">
    <location>
        <begin position="57"/>
        <end position="79"/>
    </location>
</feature>
<name>A0A0U5C1S5_ASPCI</name>
<dbReference type="InterPro" id="IPR046623">
    <property type="entry name" value="DUF6536"/>
</dbReference>
<gene>
    <name evidence="4" type="ORF">ASPCAL00908</name>
</gene>
<dbReference type="OrthoDB" id="5429634at2759"/>
<evidence type="ECO:0000256" key="2">
    <source>
        <dbReference type="SAM" id="Phobius"/>
    </source>
</evidence>
<evidence type="ECO:0000313" key="4">
    <source>
        <dbReference type="EMBL" id="CEL01322.1"/>
    </source>
</evidence>
<feature type="transmembrane region" description="Helical" evidence="2">
    <location>
        <begin position="514"/>
        <end position="535"/>
    </location>
</feature>
<feature type="transmembrane region" description="Helical" evidence="2">
    <location>
        <begin position="580"/>
        <end position="606"/>
    </location>
</feature>